<name>A0A1H0BSU8_ALLAB</name>
<organism evidence="1 2">
    <name type="scientific">Allokutzneria albata</name>
    <name type="common">Kibdelosporangium albatum</name>
    <dbReference type="NCBI Taxonomy" id="211114"/>
    <lineage>
        <taxon>Bacteria</taxon>
        <taxon>Bacillati</taxon>
        <taxon>Actinomycetota</taxon>
        <taxon>Actinomycetes</taxon>
        <taxon>Pseudonocardiales</taxon>
        <taxon>Pseudonocardiaceae</taxon>
        <taxon>Allokutzneria</taxon>
    </lineage>
</organism>
<accession>A0A1H0BSU8</accession>
<dbReference type="AlphaFoldDB" id="A0A1H0BSU8"/>
<dbReference type="EMBL" id="LT629701">
    <property type="protein sequence ID" value="SDN48660.1"/>
    <property type="molecule type" value="Genomic_DNA"/>
</dbReference>
<dbReference type="STRING" id="211114.SAMN04489726_6821"/>
<evidence type="ECO:0000313" key="1">
    <source>
        <dbReference type="EMBL" id="SDN48660.1"/>
    </source>
</evidence>
<gene>
    <name evidence="1" type="ORF">SAMN04489726_6821</name>
</gene>
<proteinExistence type="predicted"/>
<dbReference type="Proteomes" id="UP000183376">
    <property type="component" value="Chromosome I"/>
</dbReference>
<protein>
    <submittedName>
        <fullName evidence="1">Uncharacterized protein</fullName>
    </submittedName>
</protein>
<keyword evidence="2" id="KW-1185">Reference proteome</keyword>
<evidence type="ECO:0000313" key="2">
    <source>
        <dbReference type="Proteomes" id="UP000183376"/>
    </source>
</evidence>
<sequence>MRDETATLRDRSRVLAFVLLAVYVTLHLSVCCSGQPDASAPVTHVSHGHSHDLPPCEPHAHSADDTLCTALPRTKGEPAPLADVAVILPTLGLVLPPPPPRRRRDSTGRSVHSGRSLLLTICVARN</sequence>
<reference evidence="1 2" key="1">
    <citation type="submission" date="2016-10" db="EMBL/GenBank/DDBJ databases">
        <authorList>
            <person name="de Groot N.N."/>
        </authorList>
    </citation>
    <scope>NUCLEOTIDE SEQUENCE [LARGE SCALE GENOMIC DNA]</scope>
    <source>
        <strain evidence="1 2">DSM 44149</strain>
    </source>
</reference>
<dbReference type="OrthoDB" id="9943896at2"/>
<dbReference type="RefSeq" id="WP_030426639.1">
    <property type="nucleotide sequence ID" value="NZ_JOEF01000001.1"/>
</dbReference>